<dbReference type="InterPro" id="IPR013011">
    <property type="entry name" value="PTS_EIIB_2"/>
</dbReference>
<dbReference type="GO" id="GO:0009401">
    <property type="term" value="P:phosphoenolpyruvate-dependent sugar phosphotransferase system"/>
    <property type="evidence" value="ECO:0007669"/>
    <property type="project" value="InterPro"/>
</dbReference>
<dbReference type="EMBL" id="FZOJ01000012">
    <property type="protein sequence ID" value="SNS51914.1"/>
    <property type="molecule type" value="Genomic_DNA"/>
</dbReference>
<dbReference type="SUPFAM" id="SSF52794">
    <property type="entry name" value="PTS system IIB component-like"/>
    <property type="match status" value="1"/>
</dbReference>
<organism evidence="3 4">
    <name type="scientific">Anaerovirgula multivorans</name>
    <dbReference type="NCBI Taxonomy" id="312168"/>
    <lineage>
        <taxon>Bacteria</taxon>
        <taxon>Bacillati</taxon>
        <taxon>Bacillota</taxon>
        <taxon>Clostridia</taxon>
        <taxon>Peptostreptococcales</taxon>
        <taxon>Natronincolaceae</taxon>
        <taxon>Anaerovirgula</taxon>
    </lineage>
</organism>
<dbReference type="Proteomes" id="UP000198304">
    <property type="component" value="Unassembled WGS sequence"/>
</dbReference>
<dbReference type="OrthoDB" id="6603449at2"/>
<accession>A0A239F755</accession>
<dbReference type="AlphaFoldDB" id="A0A239F755"/>
<evidence type="ECO:0000313" key="3">
    <source>
        <dbReference type="EMBL" id="SNS51914.1"/>
    </source>
</evidence>
<protein>
    <submittedName>
        <fullName evidence="3">PTS system IIB component, L-Asc family</fullName>
    </submittedName>
</protein>
<dbReference type="PROSITE" id="PS51099">
    <property type="entry name" value="PTS_EIIB_TYPE_2"/>
    <property type="match status" value="1"/>
</dbReference>
<dbReference type="GO" id="GO:0008982">
    <property type="term" value="F:protein-N(PI)-phosphohistidine-sugar phosphotransferase activity"/>
    <property type="evidence" value="ECO:0007669"/>
    <property type="project" value="InterPro"/>
</dbReference>
<proteinExistence type="predicted"/>
<evidence type="ECO:0000256" key="1">
    <source>
        <dbReference type="ARBA" id="ARBA00022679"/>
    </source>
</evidence>
<name>A0A239F755_9FIRM</name>
<gene>
    <name evidence="3" type="ORF">SAMN05446037_10129</name>
</gene>
<sequence>MKKILIVCGNGLGSSFMVSLKVEGIIKKLGIDATVEHTDLSSAKGMSADLYLGSRDIIMNLASENRNVAGLINLLDEQELKKAITDYL</sequence>
<dbReference type="CDD" id="cd05563">
    <property type="entry name" value="PTS_IIB_ascorbate"/>
    <property type="match status" value="1"/>
</dbReference>
<dbReference type="Gene3D" id="3.40.50.2300">
    <property type="match status" value="1"/>
</dbReference>
<dbReference type="Pfam" id="PF02302">
    <property type="entry name" value="PTS_IIB"/>
    <property type="match status" value="1"/>
</dbReference>
<keyword evidence="4" id="KW-1185">Reference proteome</keyword>
<keyword evidence="1" id="KW-0808">Transferase</keyword>
<feature type="domain" description="PTS EIIB type-2" evidence="2">
    <location>
        <begin position="2"/>
        <end position="88"/>
    </location>
</feature>
<dbReference type="InterPro" id="IPR003501">
    <property type="entry name" value="PTS_EIIB_2/3"/>
</dbReference>
<dbReference type="RefSeq" id="WP_089283329.1">
    <property type="nucleotide sequence ID" value="NZ_FZOJ01000012.1"/>
</dbReference>
<evidence type="ECO:0000313" key="4">
    <source>
        <dbReference type="Proteomes" id="UP000198304"/>
    </source>
</evidence>
<dbReference type="InterPro" id="IPR036095">
    <property type="entry name" value="PTS_EIIB-like_sf"/>
</dbReference>
<reference evidence="4" key="1">
    <citation type="submission" date="2017-06" db="EMBL/GenBank/DDBJ databases">
        <authorList>
            <person name="Varghese N."/>
            <person name="Submissions S."/>
        </authorList>
    </citation>
    <scope>NUCLEOTIDE SEQUENCE [LARGE SCALE GENOMIC DNA]</scope>
    <source>
        <strain evidence="4">SCA</strain>
    </source>
</reference>
<evidence type="ECO:0000259" key="2">
    <source>
        <dbReference type="PROSITE" id="PS51099"/>
    </source>
</evidence>